<dbReference type="AlphaFoldDB" id="A0A9Q4C8L5"/>
<evidence type="ECO:0000313" key="2">
    <source>
        <dbReference type="EMBL" id="MCX7468537.1"/>
    </source>
</evidence>
<sequence length="326" mass="34415">MTIVHGGTPDLPGFDRVAGICSGADWCRFVDSDARSEPRYLSDGNGAFLVAHHCPGEPEPHYPAGLVLGGRAGRVSRLLLDDGASPEQLPALIDAAVEMFPSSCGGWSWPFLTGDDSRRLIRALGVGASGLRLAGADCTVEVTGGGVEAHVATSLQSRERRADVREELASFSRGRVRVTATSAASGDCPSPELLGPLLATVERAHGRSVTDAGAIDLLHRRNRFLADSSTVFTATDPGGRITGFSVLRRVGDEATVDVVGLRDPSRDSVTGPLHAHLALWEPLAWCAGPGRGVRTLHLGMQAFEAKTRRGAAMRSLWTVTVPARVS</sequence>
<organism evidence="2 3">
    <name type="scientific">Corynebacterium pygosceleis</name>
    <dbReference type="NCBI Taxonomy" id="2800406"/>
    <lineage>
        <taxon>Bacteria</taxon>
        <taxon>Bacillati</taxon>
        <taxon>Actinomycetota</taxon>
        <taxon>Actinomycetes</taxon>
        <taxon>Mycobacteriales</taxon>
        <taxon>Corynebacteriaceae</taxon>
        <taxon>Corynebacterium</taxon>
    </lineage>
</organism>
<reference evidence="2" key="1">
    <citation type="submission" date="2022-11" db="EMBL/GenBank/DDBJ databases">
        <title>Corynebacterium sp. isolated from Penguins.</title>
        <authorList>
            <person name="Sedlar K."/>
            <person name="Svec P."/>
        </authorList>
    </citation>
    <scope>NUCLEOTIDE SEQUENCE</scope>
    <source>
        <strain evidence="1">P7003</strain>
        <strain evidence="2">P7374</strain>
    </source>
</reference>
<gene>
    <name evidence="1" type="ORF">OS125_05185</name>
    <name evidence="2" type="ORF">OS129_06565</name>
</gene>
<evidence type="ECO:0000313" key="4">
    <source>
        <dbReference type="Proteomes" id="UP001081709"/>
    </source>
</evidence>
<evidence type="ECO:0000313" key="3">
    <source>
        <dbReference type="Proteomes" id="UP001071478"/>
    </source>
</evidence>
<proteinExistence type="predicted"/>
<accession>A0A9Q4C8L5</accession>
<protein>
    <recommendedName>
        <fullName evidence="5">BioF2-like acetyltransferase domain-containing protein</fullName>
    </recommendedName>
</protein>
<evidence type="ECO:0000313" key="1">
    <source>
        <dbReference type="EMBL" id="MCX7444639.1"/>
    </source>
</evidence>
<dbReference type="EMBL" id="JAPMKV010000002">
    <property type="protein sequence ID" value="MCX7444639.1"/>
    <property type="molecule type" value="Genomic_DNA"/>
</dbReference>
<comment type="caution">
    <text evidence="2">The sequence shown here is derived from an EMBL/GenBank/DDBJ whole genome shotgun (WGS) entry which is preliminary data.</text>
</comment>
<dbReference type="EMBL" id="JAPMKU010000003">
    <property type="protein sequence ID" value="MCX7468537.1"/>
    <property type="molecule type" value="Genomic_DNA"/>
</dbReference>
<dbReference type="Proteomes" id="UP001081709">
    <property type="component" value="Unassembled WGS sequence"/>
</dbReference>
<dbReference type="Proteomes" id="UP001071478">
    <property type="component" value="Unassembled WGS sequence"/>
</dbReference>
<dbReference type="RefSeq" id="WP_200251942.1">
    <property type="nucleotide sequence ID" value="NZ_JAENIQ020000003.1"/>
</dbReference>
<evidence type="ECO:0008006" key="5">
    <source>
        <dbReference type="Google" id="ProtNLM"/>
    </source>
</evidence>
<name>A0A9Q4C8L5_9CORY</name>
<keyword evidence="4" id="KW-1185">Reference proteome</keyword>